<sequence>MNSETIKNMAGELGADLCGVASMERFNDTPSGFNPRDIYSECESVVVFAKRVPAGSLNAENCIPYTHISKVITEEVDRLGSELCRELEELGIIAVPIPSDDPSEYWESENKHARGVLSLRHAGYLAGLGVMGRNTLLTNQNYGNMIQIGAVLVNIELENDPLASYSICAEKCNLCLDSCPQNALDGVTVKQKHCRTLSAFTTERGYVLKKCHTCRSICPHALGLAGKK</sequence>
<evidence type="ECO:0000259" key="1">
    <source>
        <dbReference type="PROSITE" id="PS51379"/>
    </source>
</evidence>
<dbReference type="GeneID" id="26740493"/>
<name>A0A089ZFW5_METFO</name>
<feature type="domain" description="4Fe-4S ferredoxin-type" evidence="1">
    <location>
        <begin position="159"/>
        <end position="189"/>
    </location>
</feature>
<protein>
    <submittedName>
        <fullName evidence="2">Iron-sulfur cluster-binding protein</fullName>
    </submittedName>
</protein>
<organism evidence="2 4">
    <name type="scientific">Methanobacterium formicicum</name>
    <dbReference type="NCBI Taxonomy" id="2162"/>
    <lineage>
        <taxon>Archaea</taxon>
        <taxon>Methanobacteriati</taxon>
        <taxon>Methanobacteriota</taxon>
        <taxon>Methanomada group</taxon>
        <taxon>Methanobacteria</taxon>
        <taxon>Methanobacteriales</taxon>
        <taxon>Methanobacteriaceae</taxon>
        <taxon>Methanobacterium</taxon>
    </lineage>
</organism>
<dbReference type="PANTHER" id="PTHR42827:SF1">
    <property type="entry name" value="IRON-SULFUR CLUSTER-BINDING PROTEIN"/>
    <property type="match status" value="1"/>
</dbReference>
<accession>A0A089ZFW5</accession>
<dbReference type="EMBL" id="LN734822">
    <property type="protein sequence ID" value="CEL25875.1"/>
    <property type="molecule type" value="Genomic_DNA"/>
</dbReference>
<reference evidence="3" key="2">
    <citation type="submission" date="2014-09" db="EMBL/GenBank/DDBJ databases">
        <authorList>
            <person name="Bishop-Lilly K.A."/>
            <person name="Broomall S.M."/>
            <person name="Chain P.S."/>
            <person name="Chertkov O."/>
            <person name="Coyne S.R."/>
            <person name="Daligault H.E."/>
            <person name="Davenport K.W."/>
            <person name="Erkkila T."/>
            <person name="Frey K.G."/>
            <person name="Gibbons H.S."/>
            <person name="Gu W."/>
            <person name="Jaissle J."/>
            <person name="Johnson S.L."/>
            <person name="Koroleva G.I."/>
            <person name="Ladner J.T."/>
            <person name="Lo C.-C."/>
            <person name="Minogue T.D."/>
            <person name="Munk C."/>
            <person name="Palacios G.F."/>
            <person name="Redden C.L."/>
            <person name="Rosenzweig C.N."/>
            <person name="Scholz M.B."/>
            <person name="Teshima H."/>
            <person name="Xu Y."/>
        </authorList>
    </citation>
    <scope>NUCLEOTIDE SEQUENCE</scope>
    <source>
        <strain evidence="3">Mb9</strain>
    </source>
</reference>
<dbReference type="PROSITE" id="PS51379">
    <property type="entry name" value="4FE4S_FER_2"/>
    <property type="match status" value="1"/>
</dbReference>
<dbReference type="Proteomes" id="UP000029661">
    <property type="component" value="Chromosome"/>
</dbReference>
<dbReference type="Proteomes" id="UP000062768">
    <property type="component" value="Chromosome I"/>
</dbReference>
<dbReference type="InterPro" id="IPR017896">
    <property type="entry name" value="4Fe4S_Fe-S-bd"/>
</dbReference>
<evidence type="ECO:0000313" key="3">
    <source>
        <dbReference type="EMBL" id="CEL25875.1"/>
    </source>
</evidence>
<dbReference type="EMBL" id="CP006933">
    <property type="protein sequence ID" value="AIS33027.1"/>
    <property type="molecule type" value="Genomic_DNA"/>
</dbReference>
<dbReference type="PANTHER" id="PTHR42827">
    <property type="entry name" value="IRON-SULFUR CLUSTER-BINDING PROTEIN-RELATED"/>
    <property type="match status" value="1"/>
</dbReference>
<dbReference type="STRING" id="2162.BRM9_2227"/>
<evidence type="ECO:0000313" key="4">
    <source>
        <dbReference type="Proteomes" id="UP000029661"/>
    </source>
</evidence>
<dbReference type="RefSeq" id="WP_048085775.1">
    <property type="nucleotide sequence ID" value="NZ_CP006933.1"/>
</dbReference>
<evidence type="ECO:0000313" key="2">
    <source>
        <dbReference type="EMBL" id="AIS33027.1"/>
    </source>
</evidence>
<gene>
    <name evidence="2" type="ORF">BRM9_2227</name>
    <name evidence="3" type="ORF">MB9_2261</name>
</gene>
<proteinExistence type="predicted"/>
<reference evidence="2" key="1">
    <citation type="submission" date="2013-12" db="EMBL/GenBank/DDBJ databases">
        <title>The complete genome sequence of Methanobacterium sp. BRM9.</title>
        <authorList>
            <consortium name="Pastoral Greenhouse Gas Research Consortium"/>
            <person name="Kelly W.J."/>
            <person name="Leahy S.C."/>
            <person name="Perry R."/>
            <person name="Li D."/>
            <person name="Altermann E."/>
            <person name="Lambie S.C."/>
            <person name="Attwood G.T."/>
        </authorList>
    </citation>
    <scope>NUCLEOTIDE SEQUENCE [LARGE SCALE GENOMIC DNA]</scope>
    <source>
        <strain evidence="2">BRM9</strain>
    </source>
</reference>
<keyword evidence="5" id="KW-1185">Reference proteome</keyword>
<dbReference type="PATRIC" id="fig|2162.10.peg.2333"/>
<dbReference type="KEGG" id="mfc:BRM9_2227"/>
<evidence type="ECO:0000313" key="5">
    <source>
        <dbReference type="Proteomes" id="UP000062768"/>
    </source>
</evidence>
<dbReference type="AlphaFoldDB" id="A0A089ZFW5"/>
<dbReference type="OrthoDB" id="70599at2157"/>